<feature type="compositionally biased region" description="Basic residues" evidence="1">
    <location>
        <begin position="180"/>
        <end position="189"/>
    </location>
</feature>
<sequence length="204" mass="23031">MRLEQGDDRRHHARPQPRQKTRLGRNGHRRQPRHPHLAGLCSPWRCCGAHDADAGGGRPMECPGRRIDGLQRRHHACGKQAFDPLRRGCGRGRQADAAGCQVHHAEGSQGLEDRRQAAQAARYGGQARRQQGLRHRSETVRPALRGHQGLPGVRRQAQELRREQGRGHARREEGGAGERYRRRGRRRYLVARQEGARSAADRLG</sequence>
<name>A0A1J5PGI6_9ZZZZ</name>
<evidence type="ECO:0000256" key="1">
    <source>
        <dbReference type="SAM" id="MobiDB-lite"/>
    </source>
</evidence>
<feature type="compositionally biased region" description="Basic and acidic residues" evidence="1">
    <location>
        <begin position="1"/>
        <end position="10"/>
    </location>
</feature>
<dbReference type="AlphaFoldDB" id="A0A1J5PGI6"/>
<accession>A0A1J5PGI6</accession>
<organism evidence="2">
    <name type="scientific">mine drainage metagenome</name>
    <dbReference type="NCBI Taxonomy" id="410659"/>
    <lineage>
        <taxon>unclassified sequences</taxon>
        <taxon>metagenomes</taxon>
        <taxon>ecological metagenomes</taxon>
    </lineage>
</organism>
<feature type="compositionally biased region" description="Basic residues" evidence="1">
    <location>
        <begin position="11"/>
        <end position="36"/>
    </location>
</feature>
<feature type="region of interest" description="Disordered" evidence="1">
    <location>
        <begin position="124"/>
        <end position="204"/>
    </location>
</feature>
<proteinExistence type="predicted"/>
<protein>
    <submittedName>
        <fullName evidence="2">Uncharacterized protein</fullName>
    </submittedName>
</protein>
<gene>
    <name evidence="2" type="ORF">GALL_540770</name>
</gene>
<feature type="compositionally biased region" description="Basic and acidic residues" evidence="1">
    <location>
        <begin position="156"/>
        <end position="179"/>
    </location>
</feature>
<comment type="caution">
    <text evidence="2">The sequence shown here is derived from an EMBL/GenBank/DDBJ whole genome shotgun (WGS) entry which is preliminary data.</text>
</comment>
<evidence type="ECO:0000313" key="2">
    <source>
        <dbReference type="EMBL" id="OIQ64371.1"/>
    </source>
</evidence>
<reference evidence="2" key="1">
    <citation type="submission" date="2016-10" db="EMBL/GenBank/DDBJ databases">
        <title>Sequence of Gallionella enrichment culture.</title>
        <authorList>
            <person name="Poehlein A."/>
            <person name="Muehling M."/>
            <person name="Daniel R."/>
        </authorList>
    </citation>
    <scope>NUCLEOTIDE SEQUENCE</scope>
</reference>
<feature type="region of interest" description="Disordered" evidence="1">
    <location>
        <begin position="1"/>
        <end position="36"/>
    </location>
</feature>
<dbReference type="EMBL" id="MLJW01008175">
    <property type="protein sequence ID" value="OIQ64371.1"/>
    <property type="molecule type" value="Genomic_DNA"/>
</dbReference>